<keyword evidence="3" id="KW-1185">Reference proteome</keyword>
<dbReference type="InterPro" id="IPR007161">
    <property type="entry name" value="DUF364"/>
</dbReference>
<gene>
    <name evidence="2" type="ORF">SAMN06275492_13010</name>
</gene>
<protein>
    <submittedName>
        <fullName evidence="2">Putative heavy-metal chelation</fullName>
    </submittedName>
</protein>
<dbReference type="RefSeq" id="WP_085545238.1">
    <property type="nucleotide sequence ID" value="NZ_FXBB01000030.1"/>
</dbReference>
<dbReference type="STRING" id="561720.SAMN06275492_13010"/>
<reference evidence="3" key="1">
    <citation type="submission" date="2017-04" db="EMBL/GenBank/DDBJ databases">
        <authorList>
            <person name="Varghese N."/>
            <person name="Submissions S."/>
        </authorList>
    </citation>
    <scope>NUCLEOTIDE SEQUENCE [LARGE SCALE GENOMIC DNA]</scope>
    <source>
        <strain evidence="3">USBA 82</strain>
    </source>
</reference>
<dbReference type="AlphaFoldDB" id="A0A1X7KKI2"/>
<evidence type="ECO:0000259" key="1">
    <source>
        <dbReference type="Pfam" id="PF04016"/>
    </source>
</evidence>
<feature type="domain" description="Putative heavy-metal chelation" evidence="1">
    <location>
        <begin position="136"/>
        <end position="232"/>
    </location>
</feature>
<dbReference type="SUPFAM" id="SSF159713">
    <property type="entry name" value="Dhaf3308-like"/>
    <property type="match status" value="1"/>
</dbReference>
<dbReference type="Gene3D" id="3.40.50.11590">
    <property type="match status" value="1"/>
</dbReference>
<name>A0A1X7KKI2_9BACT</name>
<dbReference type="OrthoDB" id="3596at2"/>
<sequence length="250" mass="26996">MGILYSSIELISHKLKEAEVPMETSVTSRALGLEESLGEPSPYKDFALQRGVEKLMDVEIEGHHGQSFTSSPCNWVGTVGEILSMDIEDDRARALSIGAINSLASLLGLSSKTVHCKDREPELCGKEIARWAEENTSSEDIVGVVGYQPAILSNLARTLGPERVRVLDLNPANIGQVRYDVTVWDGDRDLETMANQASICLATGSSLSNGTADSLLETFRSRGKELTFFGTTISGPAALLGLKHICPRSC</sequence>
<organism evidence="2 3">
    <name type="scientific">Dethiosulfovibrio salsuginis</name>
    <dbReference type="NCBI Taxonomy" id="561720"/>
    <lineage>
        <taxon>Bacteria</taxon>
        <taxon>Thermotogati</taxon>
        <taxon>Synergistota</taxon>
        <taxon>Synergistia</taxon>
        <taxon>Synergistales</taxon>
        <taxon>Dethiosulfovibrionaceae</taxon>
        <taxon>Dethiosulfovibrio</taxon>
    </lineage>
</organism>
<evidence type="ECO:0000313" key="3">
    <source>
        <dbReference type="Proteomes" id="UP000193355"/>
    </source>
</evidence>
<accession>A0A1X7KKI2</accession>
<dbReference type="EMBL" id="FXBB01000030">
    <property type="protein sequence ID" value="SMG41649.1"/>
    <property type="molecule type" value="Genomic_DNA"/>
</dbReference>
<dbReference type="Proteomes" id="UP000193355">
    <property type="component" value="Unassembled WGS sequence"/>
</dbReference>
<dbReference type="Pfam" id="PF04016">
    <property type="entry name" value="DUF364"/>
    <property type="match status" value="1"/>
</dbReference>
<evidence type="ECO:0000313" key="2">
    <source>
        <dbReference type="EMBL" id="SMG41649.1"/>
    </source>
</evidence>
<proteinExistence type="predicted"/>